<name>A0A1I6D7H4_9RHOB</name>
<dbReference type="InterPro" id="IPR042100">
    <property type="entry name" value="Bug_dom1"/>
</dbReference>
<dbReference type="AlphaFoldDB" id="A0A1I6D7H4"/>
<keyword evidence="3" id="KW-0675">Receptor</keyword>
<dbReference type="Proteomes" id="UP000199302">
    <property type="component" value="Unassembled WGS sequence"/>
</dbReference>
<feature type="signal peptide" evidence="2">
    <location>
        <begin position="1"/>
        <end position="24"/>
    </location>
</feature>
<feature type="chain" id="PRO_5011556035" evidence="2">
    <location>
        <begin position="25"/>
        <end position="319"/>
    </location>
</feature>
<dbReference type="PANTHER" id="PTHR42928">
    <property type="entry name" value="TRICARBOXYLATE-BINDING PROTEIN"/>
    <property type="match status" value="1"/>
</dbReference>
<dbReference type="RefSeq" id="WP_092077100.1">
    <property type="nucleotide sequence ID" value="NZ_FOYI01000002.1"/>
</dbReference>
<dbReference type="STRING" id="871652.SAMN04515673_102336"/>
<dbReference type="SUPFAM" id="SSF53850">
    <property type="entry name" value="Periplasmic binding protein-like II"/>
    <property type="match status" value="1"/>
</dbReference>
<evidence type="ECO:0000313" key="3">
    <source>
        <dbReference type="EMBL" id="SFR01420.1"/>
    </source>
</evidence>
<protein>
    <submittedName>
        <fullName evidence="3">Tripartite-type tricarboxylate transporter, receptor component TctC</fullName>
    </submittedName>
</protein>
<dbReference type="Pfam" id="PF03401">
    <property type="entry name" value="TctC"/>
    <property type="match status" value="1"/>
</dbReference>
<evidence type="ECO:0000313" key="4">
    <source>
        <dbReference type="Proteomes" id="UP000199302"/>
    </source>
</evidence>
<keyword evidence="2" id="KW-0732">Signal</keyword>
<dbReference type="OrthoDB" id="9780943at2"/>
<keyword evidence="4" id="KW-1185">Reference proteome</keyword>
<dbReference type="EMBL" id="FOYI01000002">
    <property type="protein sequence ID" value="SFR01420.1"/>
    <property type="molecule type" value="Genomic_DNA"/>
</dbReference>
<dbReference type="InterPro" id="IPR005064">
    <property type="entry name" value="BUG"/>
</dbReference>
<dbReference type="Gene3D" id="3.40.190.150">
    <property type="entry name" value="Bordetella uptake gene, domain 1"/>
    <property type="match status" value="1"/>
</dbReference>
<proteinExistence type="inferred from homology"/>
<evidence type="ECO:0000256" key="1">
    <source>
        <dbReference type="ARBA" id="ARBA00006987"/>
    </source>
</evidence>
<dbReference type="PIRSF" id="PIRSF017082">
    <property type="entry name" value="YflP"/>
    <property type="match status" value="1"/>
</dbReference>
<dbReference type="PANTHER" id="PTHR42928:SF5">
    <property type="entry name" value="BLR1237 PROTEIN"/>
    <property type="match status" value="1"/>
</dbReference>
<accession>A0A1I6D7H4</accession>
<dbReference type="Gene3D" id="3.40.190.10">
    <property type="entry name" value="Periplasmic binding protein-like II"/>
    <property type="match status" value="1"/>
</dbReference>
<organism evidence="3 4">
    <name type="scientific">Poseidonocella sedimentorum</name>
    <dbReference type="NCBI Taxonomy" id="871652"/>
    <lineage>
        <taxon>Bacteria</taxon>
        <taxon>Pseudomonadati</taxon>
        <taxon>Pseudomonadota</taxon>
        <taxon>Alphaproteobacteria</taxon>
        <taxon>Rhodobacterales</taxon>
        <taxon>Roseobacteraceae</taxon>
        <taxon>Poseidonocella</taxon>
    </lineage>
</organism>
<evidence type="ECO:0000256" key="2">
    <source>
        <dbReference type="SAM" id="SignalP"/>
    </source>
</evidence>
<gene>
    <name evidence="3" type="ORF">SAMN04515673_102336</name>
</gene>
<sequence length="319" mass="33552">MKNKLKFGMMAIAGAILTATGSQAQDWKPEQPVRMIVAFAPGGPVDLVGREIAQRLGEYLDQTVIVENMGGAGGIIGAQHVAQADPDGQTIFFAAAGNVVIRPLVDNNTDIAKQLRSVGLVSKSPHAMVVRDGLDVQTVEELIAYAKAHPGELNFGSAGTGAAAHLGFEMFKQATGVEIEHIPYKGSAPAIVDLAAGAVDMSLSSIPSLTAMLEAGKIRMIALTDEAPTDMGVPKVSDTVEGYAYSTWYGVMAPAETAGNIVETLNKGLAFAVSDKALAERLAKMGAKLGHSTPEEMEAFFEQEVTRWDAVIEASGIRN</sequence>
<reference evidence="3 4" key="1">
    <citation type="submission" date="2016-10" db="EMBL/GenBank/DDBJ databases">
        <authorList>
            <person name="de Groot N.N."/>
        </authorList>
    </citation>
    <scope>NUCLEOTIDE SEQUENCE [LARGE SCALE GENOMIC DNA]</scope>
    <source>
        <strain evidence="4">KMM 9023,NRIC 0796,JCM 17311,KCTC 23692</strain>
    </source>
</reference>
<comment type="similarity">
    <text evidence="1">Belongs to the UPF0065 (bug) family.</text>
</comment>